<dbReference type="SUPFAM" id="SSF55874">
    <property type="entry name" value="ATPase domain of HSP90 chaperone/DNA topoisomerase II/histidine kinase"/>
    <property type="match status" value="1"/>
</dbReference>
<keyword evidence="11 14" id="KW-0472">Membrane</keyword>
<dbReference type="SMART" id="SM00387">
    <property type="entry name" value="HATPase_c"/>
    <property type="match status" value="1"/>
</dbReference>
<dbReference type="KEGG" id="pchi:PC41400_12380"/>
<gene>
    <name evidence="17" type="ORF">M5X16_00820</name>
    <name evidence="18" type="ORF">PC41400_12380</name>
</gene>
<keyword evidence="4" id="KW-1003">Cell membrane</keyword>
<organism evidence="18 19">
    <name type="scientific">Paenibacillus chitinolyticus</name>
    <dbReference type="NCBI Taxonomy" id="79263"/>
    <lineage>
        <taxon>Bacteria</taxon>
        <taxon>Bacillati</taxon>
        <taxon>Bacillota</taxon>
        <taxon>Bacilli</taxon>
        <taxon>Bacillales</taxon>
        <taxon>Paenibacillaceae</taxon>
        <taxon>Paenibacillus</taxon>
    </lineage>
</organism>
<dbReference type="PANTHER" id="PTHR34220:SF7">
    <property type="entry name" value="SENSOR HISTIDINE KINASE YPDA"/>
    <property type="match status" value="1"/>
</dbReference>
<keyword evidence="8 18" id="KW-0418">Kinase</keyword>
<dbReference type="AlphaFoldDB" id="A0A410WVI9"/>
<dbReference type="InterPro" id="IPR036890">
    <property type="entry name" value="HATPase_C_sf"/>
</dbReference>
<evidence type="ECO:0000259" key="15">
    <source>
        <dbReference type="PROSITE" id="PS50109"/>
    </source>
</evidence>
<sequence length="642" mass="72751">MIKWNLSRKIFLYLLSIILITLTSVGIFTYKKASDELDKQNRLHMNQILTNALHHTDVYVKSYDRLTISLLTNRDIKKFVDLPPVPEPYDYYKFWSTIRETALQPIFIRNPEIVSMYAISFAGNGIYGYSNDQAEGTYPREQMLGQLERLKNVTEPDGTLSITTDSIVPAMNGNVIRLSRQIKGLQSAEYKGILAVEIRSNDLSMLWKGIDLGEGGYFFIVNDKGEMIYQPSKDGVGPQALPELLPRIVHSGETASFEHKGPGGEERLYMSRKSSYSGWNLVVSMPLSELKKPVTAIRTTTILIGLFTLAIAVALAYRFGRSITRPILVLIQGMRQTEQGKWSTVPLPNRRDEITELMQRYNLMVGRLSELVEQVYEGELKQQKTQLERQQAEFQALQLQINPHFLYNTLETIVCYAVVQDSEEISEIVKSMAYMLRYSVQTNLEEITVANELNHVLNYMIILKHRHDREFELDVAVPPQFLLKKMVRLTLQPLIENVFQHAFPDGLEDHHWIRIDAGEEGGRFWISVEDNGTGMTRETLENLQSKLKTQQLTDASAAAGLEESGRGGIGVLNVHRRIQLVFGAEFGLRVESEPGIGTKMTMIMPVSKPANGSPDEGRGELPEPRNAWRPEPGDKEGTGRTE</sequence>
<evidence type="ECO:0000256" key="3">
    <source>
        <dbReference type="ARBA" id="ARBA00012438"/>
    </source>
</evidence>
<evidence type="ECO:0000256" key="8">
    <source>
        <dbReference type="ARBA" id="ARBA00022777"/>
    </source>
</evidence>
<proteinExistence type="predicted"/>
<dbReference type="OrthoDB" id="9776552at2"/>
<evidence type="ECO:0000313" key="18">
    <source>
        <dbReference type="EMBL" id="QAV18428.1"/>
    </source>
</evidence>
<dbReference type="GO" id="GO:0005524">
    <property type="term" value="F:ATP binding"/>
    <property type="evidence" value="ECO:0007669"/>
    <property type="project" value="UniProtKB-KW"/>
</dbReference>
<dbReference type="PROSITE" id="PS50109">
    <property type="entry name" value="HIS_KIN"/>
    <property type="match status" value="1"/>
</dbReference>
<dbReference type="PANTHER" id="PTHR34220">
    <property type="entry name" value="SENSOR HISTIDINE KINASE YPDA"/>
    <property type="match status" value="1"/>
</dbReference>
<dbReference type="EMBL" id="CP026520">
    <property type="protein sequence ID" value="QAV18428.1"/>
    <property type="molecule type" value="Genomic_DNA"/>
</dbReference>
<dbReference type="InterPro" id="IPR005467">
    <property type="entry name" value="His_kinase_dom"/>
</dbReference>
<comment type="catalytic activity">
    <reaction evidence="1">
        <text>ATP + protein L-histidine = ADP + protein N-phospho-L-histidine.</text>
        <dbReference type="EC" id="2.7.13.3"/>
    </reaction>
</comment>
<evidence type="ECO:0000313" key="17">
    <source>
        <dbReference type="EMBL" id="MCY9594320.1"/>
    </source>
</evidence>
<evidence type="ECO:0000256" key="11">
    <source>
        <dbReference type="ARBA" id="ARBA00023136"/>
    </source>
</evidence>
<dbReference type="EC" id="2.7.13.3" evidence="3"/>
<dbReference type="PROSITE" id="PS50885">
    <property type="entry name" value="HAMP"/>
    <property type="match status" value="1"/>
</dbReference>
<dbReference type="CDD" id="cd18774">
    <property type="entry name" value="PDC2_HK_sensor"/>
    <property type="match status" value="1"/>
</dbReference>
<evidence type="ECO:0000256" key="10">
    <source>
        <dbReference type="ARBA" id="ARBA00023012"/>
    </source>
</evidence>
<reference evidence="18 19" key="1">
    <citation type="submission" date="2018-01" db="EMBL/GenBank/DDBJ databases">
        <title>The whole genome sequencing and assembly of Paenibacillus chitinolyticus KCCM 41400 strain.</title>
        <authorList>
            <person name="Kim J.-Y."/>
            <person name="Park M.-K."/>
            <person name="Lee Y.-J."/>
            <person name="Yi H."/>
            <person name="Bahn Y.-S."/>
            <person name="Kim J.F."/>
            <person name="Lee D.-W."/>
        </authorList>
    </citation>
    <scope>NUCLEOTIDE SEQUENCE [LARGE SCALE GENOMIC DNA]</scope>
    <source>
        <strain evidence="18 19">KCCM 41400</strain>
    </source>
</reference>
<keyword evidence="5" id="KW-0597">Phosphoprotein</keyword>
<evidence type="ECO:0000313" key="19">
    <source>
        <dbReference type="Proteomes" id="UP000288943"/>
    </source>
</evidence>
<dbReference type="SUPFAM" id="SSF158472">
    <property type="entry name" value="HAMP domain-like"/>
    <property type="match status" value="1"/>
</dbReference>
<feature type="coiled-coil region" evidence="12">
    <location>
        <begin position="373"/>
        <end position="400"/>
    </location>
</feature>
<evidence type="ECO:0000259" key="16">
    <source>
        <dbReference type="PROSITE" id="PS50885"/>
    </source>
</evidence>
<keyword evidence="20" id="KW-1185">Reference proteome</keyword>
<dbReference type="InterPro" id="IPR003660">
    <property type="entry name" value="HAMP_dom"/>
</dbReference>
<keyword evidence="7" id="KW-0547">Nucleotide-binding</keyword>
<evidence type="ECO:0000256" key="5">
    <source>
        <dbReference type="ARBA" id="ARBA00022553"/>
    </source>
</evidence>
<evidence type="ECO:0000256" key="9">
    <source>
        <dbReference type="ARBA" id="ARBA00022840"/>
    </source>
</evidence>
<dbReference type="RefSeq" id="WP_042228285.1">
    <property type="nucleotide sequence ID" value="NZ_CP026520.1"/>
</dbReference>
<dbReference type="Pfam" id="PF00672">
    <property type="entry name" value="HAMP"/>
    <property type="match status" value="1"/>
</dbReference>
<feature type="domain" description="HAMP" evidence="16">
    <location>
        <begin position="321"/>
        <end position="373"/>
    </location>
</feature>
<dbReference type="InterPro" id="IPR010559">
    <property type="entry name" value="Sig_transdc_His_kin_internal"/>
</dbReference>
<dbReference type="GO" id="GO:0000155">
    <property type="term" value="F:phosphorelay sensor kinase activity"/>
    <property type="evidence" value="ECO:0007669"/>
    <property type="project" value="InterPro"/>
</dbReference>
<comment type="subcellular location">
    <subcellularLocation>
        <location evidence="2">Cell membrane</location>
        <topology evidence="2">Multi-pass membrane protein</topology>
    </subcellularLocation>
</comment>
<feature type="region of interest" description="Disordered" evidence="13">
    <location>
        <begin position="604"/>
        <end position="642"/>
    </location>
</feature>
<dbReference type="Proteomes" id="UP001527202">
    <property type="component" value="Unassembled WGS sequence"/>
</dbReference>
<keyword evidence="9" id="KW-0067">ATP-binding</keyword>
<dbReference type="Proteomes" id="UP000288943">
    <property type="component" value="Chromosome"/>
</dbReference>
<feature type="compositionally biased region" description="Basic and acidic residues" evidence="13">
    <location>
        <begin position="615"/>
        <end position="642"/>
    </location>
</feature>
<evidence type="ECO:0000256" key="6">
    <source>
        <dbReference type="ARBA" id="ARBA00022679"/>
    </source>
</evidence>
<accession>A0A410WVI9</accession>
<dbReference type="InterPro" id="IPR050640">
    <property type="entry name" value="Bact_2-comp_sensor_kinase"/>
</dbReference>
<dbReference type="SMART" id="SM00304">
    <property type="entry name" value="HAMP"/>
    <property type="match status" value="1"/>
</dbReference>
<evidence type="ECO:0000256" key="14">
    <source>
        <dbReference type="SAM" id="Phobius"/>
    </source>
</evidence>
<evidence type="ECO:0000256" key="1">
    <source>
        <dbReference type="ARBA" id="ARBA00000085"/>
    </source>
</evidence>
<dbReference type="Pfam" id="PF06580">
    <property type="entry name" value="His_kinase"/>
    <property type="match status" value="1"/>
</dbReference>
<name>A0A410WVI9_9BACL</name>
<feature type="transmembrane region" description="Helical" evidence="14">
    <location>
        <begin position="12"/>
        <end position="30"/>
    </location>
</feature>
<evidence type="ECO:0000256" key="12">
    <source>
        <dbReference type="SAM" id="Coils"/>
    </source>
</evidence>
<dbReference type="EMBL" id="JAMDMJ010000001">
    <property type="protein sequence ID" value="MCY9594320.1"/>
    <property type="molecule type" value="Genomic_DNA"/>
</dbReference>
<keyword evidence="14" id="KW-0812">Transmembrane</keyword>
<dbReference type="CDD" id="cd06225">
    <property type="entry name" value="HAMP"/>
    <property type="match status" value="1"/>
</dbReference>
<keyword evidence="12" id="KW-0175">Coiled coil</keyword>
<dbReference type="Pfam" id="PF02518">
    <property type="entry name" value="HATPase_c"/>
    <property type="match status" value="1"/>
</dbReference>
<dbReference type="GeneID" id="95375607"/>
<evidence type="ECO:0000256" key="4">
    <source>
        <dbReference type="ARBA" id="ARBA00022475"/>
    </source>
</evidence>
<protein>
    <recommendedName>
        <fullName evidence="3">histidine kinase</fullName>
        <ecNumber evidence="3">2.7.13.3</ecNumber>
    </recommendedName>
</protein>
<evidence type="ECO:0000256" key="13">
    <source>
        <dbReference type="SAM" id="MobiDB-lite"/>
    </source>
</evidence>
<dbReference type="Gene3D" id="3.30.450.20">
    <property type="entry name" value="PAS domain"/>
    <property type="match status" value="1"/>
</dbReference>
<keyword evidence="6" id="KW-0808">Transferase</keyword>
<evidence type="ECO:0000256" key="7">
    <source>
        <dbReference type="ARBA" id="ARBA00022741"/>
    </source>
</evidence>
<evidence type="ECO:0000313" key="20">
    <source>
        <dbReference type="Proteomes" id="UP001527202"/>
    </source>
</evidence>
<dbReference type="Gene3D" id="3.30.565.10">
    <property type="entry name" value="Histidine kinase-like ATPase, C-terminal domain"/>
    <property type="match status" value="1"/>
</dbReference>
<feature type="transmembrane region" description="Helical" evidence="14">
    <location>
        <begin position="296"/>
        <end position="317"/>
    </location>
</feature>
<dbReference type="InterPro" id="IPR003594">
    <property type="entry name" value="HATPase_dom"/>
</dbReference>
<dbReference type="GO" id="GO:0005886">
    <property type="term" value="C:plasma membrane"/>
    <property type="evidence" value="ECO:0007669"/>
    <property type="project" value="UniProtKB-SubCell"/>
</dbReference>
<dbReference type="Gene3D" id="6.10.340.10">
    <property type="match status" value="1"/>
</dbReference>
<reference evidence="17 20" key="2">
    <citation type="submission" date="2022-05" db="EMBL/GenBank/DDBJ databases">
        <title>Genome Sequencing of Bee-Associated Microbes.</title>
        <authorList>
            <person name="Dunlap C."/>
        </authorList>
    </citation>
    <scope>NUCLEOTIDE SEQUENCE [LARGE SCALE GENOMIC DNA]</scope>
    <source>
        <strain evidence="17 20">NRRL B-23120</strain>
    </source>
</reference>
<keyword evidence="14" id="KW-1133">Transmembrane helix</keyword>
<keyword evidence="10" id="KW-0902">Two-component regulatory system</keyword>
<feature type="domain" description="Histidine kinase" evidence="15">
    <location>
        <begin position="418"/>
        <end position="608"/>
    </location>
</feature>
<evidence type="ECO:0000256" key="2">
    <source>
        <dbReference type="ARBA" id="ARBA00004651"/>
    </source>
</evidence>